<evidence type="ECO:0000313" key="2">
    <source>
        <dbReference type="Proteomes" id="UP000249057"/>
    </source>
</evidence>
<proteinExistence type="predicted"/>
<dbReference type="EMBL" id="KZ825332">
    <property type="protein sequence ID" value="RAH47028.1"/>
    <property type="molecule type" value="Genomic_DNA"/>
</dbReference>
<reference evidence="1" key="1">
    <citation type="submission" date="2018-02" db="EMBL/GenBank/DDBJ databases">
        <title>The genomes of Aspergillus section Nigri reveals drivers in fungal speciation.</title>
        <authorList>
            <consortium name="DOE Joint Genome Institute"/>
            <person name="Vesth T.C."/>
            <person name="Nybo J."/>
            <person name="Theobald S."/>
            <person name="Brandl J."/>
            <person name="Frisvad J.C."/>
            <person name="Nielsen K.F."/>
            <person name="Lyhne E.K."/>
            <person name="Kogle M.E."/>
            <person name="Kuo A."/>
            <person name="Riley R."/>
            <person name="Clum A."/>
            <person name="Nolan M."/>
            <person name="Lipzen A."/>
            <person name="Salamov A."/>
            <person name="Henrissat B."/>
            <person name="Wiebenga A."/>
            <person name="De vries R.P."/>
            <person name="Grigoriev I.V."/>
            <person name="Mortensen U.H."/>
            <person name="Andersen M.R."/>
            <person name="Baker S.E."/>
        </authorList>
    </citation>
    <scope>NUCLEOTIDE SEQUENCE</scope>
    <source>
        <strain evidence="1">CBS 621.78</strain>
    </source>
</reference>
<evidence type="ECO:0000313" key="1">
    <source>
        <dbReference type="EMBL" id="RAH47028.1"/>
    </source>
</evidence>
<accession>A0ACD1GCZ2</accession>
<organism evidence="1 2">
    <name type="scientific">Aspergillus brunneoviolaceus CBS 621.78</name>
    <dbReference type="NCBI Taxonomy" id="1450534"/>
    <lineage>
        <taxon>Eukaryota</taxon>
        <taxon>Fungi</taxon>
        <taxon>Dikarya</taxon>
        <taxon>Ascomycota</taxon>
        <taxon>Pezizomycotina</taxon>
        <taxon>Eurotiomycetes</taxon>
        <taxon>Eurotiomycetidae</taxon>
        <taxon>Eurotiales</taxon>
        <taxon>Aspergillaceae</taxon>
        <taxon>Aspergillus</taxon>
        <taxon>Aspergillus subgen. Circumdati</taxon>
    </lineage>
</organism>
<protein>
    <submittedName>
        <fullName evidence="1">Uncharacterized protein</fullName>
    </submittedName>
</protein>
<name>A0ACD1GCZ2_9EURO</name>
<keyword evidence="2" id="KW-1185">Reference proteome</keyword>
<dbReference type="Proteomes" id="UP000249057">
    <property type="component" value="Unassembled WGS sequence"/>
</dbReference>
<gene>
    <name evidence="1" type="ORF">BO95DRAFT_89157</name>
</gene>
<sequence length="173" mass="19465">MHAGLLGLIWILKLAIRILDKVKENLDQHDLYEHDFMMMMMMMMRKTRAGLWKTTGYGGVGLETATTGVQLVPVCAWRCLSVPVSLPSLPRINLKWAENSPTALLNSTSSGLVRGIHHNCTVRYKPDLFPRDFSVGQTWVPAIQRLSFFLSLTRVTTYSVLCTDSRQSNLPNG</sequence>